<gene>
    <name evidence="5" type="ORF">A1O3_10177</name>
</gene>
<feature type="domain" description="GST N-terminal" evidence="3">
    <location>
        <begin position="7"/>
        <end position="88"/>
    </location>
</feature>
<evidence type="ECO:0000259" key="4">
    <source>
        <dbReference type="PROSITE" id="PS50405"/>
    </source>
</evidence>
<keyword evidence="5" id="KW-0808">Transferase</keyword>
<dbReference type="HOGENOM" id="CLU_011226_14_2_1"/>
<dbReference type="InterPro" id="IPR040079">
    <property type="entry name" value="Glutathione_S-Trfase"/>
</dbReference>
<dbReference type="PANTHER" id="PTHR44051">
    <property type="entry name" value="GLUTATHIONE S-TRANSFERASE-RELATED"/>
    <property type="match status" value="1"/>
</dbReference>
<dbReference type="eggNOG" id="KOG0867">
    <property type="taxonomic scope" value="Eukaryota"/>
</dbReference>
<dbReference type="PANTHER" id="PTHR44051:SF23">
    <property type="entry name" value="GLUTATHIONE S-TRANSFERASE-LIKE PROTEIN TPCF"/>
    <property type="match status" value="1"/>
</dbReference>
<dbReference type="InterPro" id="IPR010987">
    <property type="entry name" value="Glutathione-S-Trfase_C-like"/>
</dbReference>
<name>W9XI46_9EURO</name>
<dbReference type="OrthoDB" id="422574at2759"/>
<organism evidence="5 6">
    <name type="scientific">Capronia epimyces CBS 606.96</name>
    <dbReference type="NCBI Taxonomy" id="1182542"/>
    <lineage>
        <taxon>Eukaryota</taxon>
        <taxon>Fungi</taxon>
        <taxon>Dikarya</taxon>
        <taxon>Ascomycota</taxon>
        <taxon>Pezizomycotina</taxon>
        <taxon>Eurotiomycetes</taxon>
        <taxon>Chaetothyriomycetidae</taxon>
        <taxon>Chaetothyriales</taxon>
        <taxon>Herpotrichiellaceae</taxon>
        <taxon>Capronia</taxon>
    </lineage>
</organism>
<dbReference type="SUPFAM" id="SSF52833">
    <property type="entry name" value="Thioredoxin-like"/>
    <property type="match status" value="1"/>
</dbReference>
<dbReference type="PROSITE" id="PS50405">
    <property type="entry name" value="GST_CTER"/>
    <property type="match status" value="1"/>
</dbReference>
<dbReference type="InterPro" id="IPR036282">
    <property type="entry name" value="Glutathione-S-Trfase_C_sf"/>
</dbReference>
<protein>
    <submittedName>
        <fullName evidence="5">Glutathione S-transferase</fullName>
    </submittedName>
</protein>
<dbReference type="Pfam" id="PF00043">
    <property type="entry name" value="GST_C"/>
    <property type="match status" value="1"/>
</dbReference>
<feature type="domain" description="GST C-terminal" evidence="4">
    <location>
        <begin position="95"/>
        <end position="222"/>
    </location>
</feature>
<dbReference type="AlphaFoldDB" id="W9XI46"/>
<comment type="caution">
    <text evidence="5">The sequence shown here is derived from an EMBL/GenBank/DDBJ whole genome shotgun (WGS) entry which is preliminary data.</text>
</comment>
<comment type="similarity">
    <text evidence="1 2">Belongs to the GST superfamily.</text>
</comment>
<dbReference type="CDD" id="cd03048">
    <property type="entry name" value="GST_N_Ure2p_like"/>
    <property type="match status" value="1"/>
</dbReference>
<dbReference type="InterPro" id="IPR004046">
    <property type="entry name" value="GST_C"/>
</dbReference>
<reference evidence="5 6" key="1">
    <citation type="submission" date="2013-03" db="EMBL/GenBank/DDBJ databases">
        <title>The Genome Sequence of Capronia epimyces CBS 606.96.</title>
        <authorList>
            <consortium name="The Broad Institute Genomics Platform"/>
            <person name="Cuomo C."/>
            <person name="de Hoog S."/>
            <person name="Gorbushina A."/>
            <person name="Walker B."/>
            <person name="Young S.K."/>
            <person name="Zeng Q."/>
            <person name="Gargeya S."/>
            <person name="Fitzgerald M."/>
            <person name="Haas B."/>
            <person name="Abouelleil A."/>
            <person name="Allen A.W."/>
            <person name="Alvarado L."/>
            <person name="Arachchi H.M."/>
            <person name="Berlin A.M."/>
            <person name="Chapman S.B."/>
            <person name="Gainer-Dewar J."/>
            <person name="Goldberg J."/>
            <person name="Griggs A."/>
            <person name="Gujja S."/>
            <person name="Hansen M."/>
            <person name="Howarth C."/>
            <person name="Imamovic A."/>
            <person name="Ireland A."/>
            <person name="Larimer J."/>
            <person name="McCowan C."/>
            <person name="Murphy C."/>
            <person name="Pearson M."/>
            <person name="Poon T.W."/>
            <person name="Priest M."/>
            <person name="Roberts A."/>
            <person name="Saif S."/>
            <person name="Shea T."/>
            <person name="Sisk P."/>
            <person name="Sykes S."/>
            <person name="Wortman J."/>
            <person name="Nusbaum C."/>
            <person name="Birren B."/>
        </authorList>
    </citation>
    <scope>NUCLEOTIDE SEQUENCE [LARGE SCALE GENOMIC DNA]</scope>
    <source>
        <strain evidence="5 6">CBS 606.96</strain>
    </source>
</reference>
<dbReference type="SFLD" id="SFLDG00358">
    <property type="entry name" value="Main_(cytGST)"/>
    <property type="match status" value="1"/>
</dbReference>
<dbReference type="SUPFAM" id="SSF47616">
    <property type="entry name" value="GST C-terminal domain-like"/>
    <property type="match status" value="1"/>
</dbReference>
<dbReference type="Gene3D" id="1.20.1050.130">
    <property type="match status" value="1"/>
</dbReference>
<dbReference type="InterPro" id="IPR004045">
    <property type="entry name" value="Glutathione_S-Trfase_N"/>
</dbReference>
<dbReference type="GO" id="GO:0016740">
    <property type="term" value="F:transferase activity"/>
    <property type="evidence" value="ECO:0007669"/>
    <property type="project" value="UniProtKB-KW"/>
</dbReference>
<dbReference type="GeneID" id="19174258"/>
<sequence>MASASAIKPIKVWGEDGPNPPKVVIILEELGVPYEIVPIAFSDVKKPEYTAINPNGRLPTIYDPNTDLTLWESGAIVEYLIERYDTGHALSFAPGTAESYHAKQWLYFQTTGQGPYFGQAVWFKKLHSERLPSAVARYVAEIRRVSAVLDGVLAARKAGQVGDGPWLVGNRISYADLAFIPWHVTIGAFLDKDEYNLDEFPHLKDWFARISSRPSVKKVLKL</sequence>
<proteinExistence type="inferred from homology"/>
<dbReference type="SFLD" id="SFLDS00019">
    <property type="entry name" value="Glutathione_Transferase_(cytos"/>
    <property type="match status" value="1"/>
</dbReference>
<accession>W9XI46</accession>
<dbReference type="EMBL" id="AMGY01000011">
    <property type="protein sequence ID" value="EXJ77020.1"/>
    <property type="molecule type" value="Genomic_DNA"/>
</dbReference>
<dbReference type="InterPro" id="IPR036249">
    <property type="entry name" value="Thioredoxin-like_sf"/>
</dbReference>
<evidence type="ECO:0000259" key="3">
    <source>
        <dbReference type="PROSITE" id="PS50404"/>
    </source>
</evidence>
<evidence type="ECO:0000313" key="5">
    <source>
        <dbReference type="EMBL" id="EXJ77020.1"/>
    </source>
</evidence>
<evidence type="ECO:0000256" key="2">
    <source>
        <dbReference type="RuleBase" id="RU003494"/>
    </source>
</evidence>
<evidence type="ECO:0000256" key="1">
    <source>
        <dbReference type="ARBA" id="ARBA00007409"/>
    </source>
</evidence>
<keyword evidence="6" id="KW-1185">Reference proteome</keyword>
<dbReference type="RefSeq" id="XP_007738458.1">
    <property type="nucleotide sequence ID" value="XM_007740268.1"/>
</dbReference>
<dbReference type="Pfam" id="PF02798">
    <property type="entry name" value="GST_N"/>
    <property type="match status" value="1"/>
</dbReference>
<dbReference type="SFLD" id="SFLDG01151">
    <property type="entry name" value="Main.2:_Nu-like"/>
    <property type="match status" value="1"/>
</dbReference>
<dbReference type="PROSITE" id="PS50404">
    <property type="entry name" value="GST_NTER"/>
    <property type="match status" value="1"/>
</dbReference>
<dbReference type="STRING" id="1182542.W9XI46"/>
<evidence type="ECO:0000313" key="6">
    <source>
        <dbReference type="Proteomes" id="UP000019478"/>
    </source>
</evidence>
<dbReference type="Proteomes" id="UP000019478">
    <property type="component" value="Unassembled WGS sequence"/>
</dbReference>